<evidence type="ECO:0000313" key="3">
    <source>
        <dbReference type="Proteomes" id="UP000249363"/>
    </source>
</evidence>
<protein>
    <submittedName>
        <fullName evidence="2">Uncharacterized protein</fullName>
    </submittedName>
</protein>
<gene>
    <name evidence="2" type="ORF">BHQ10_008673</name>
</gene>
<proteinExistence type="predicted"/>
<feature type="region of interest" description="Disordered" evidence="1">
    <location>
        <begin position="45"/>
        <end position="97"/>
    </location>
</feature>
<dbReference type="RefSeq" id="XP_040737175.1">
    <property type="nucleotide sequence ID" value="XM_040881504.1"/>
</dbReference>
<accession>A0A364LAD0</accession>
<dbReference type="AlphaFoldDB" id="A0A364LAD0"/>
<dbReference type="STRING" id="1196081.A0A364LAD0"/>
<keyword evidence="3" id="KW-1185">Reference proteome</keyword>
<feature type="region of interest" description="Disordered" evidence="1">
    <location>
        <begin position="352"/>
        <end position="384"/>
    </location>
</feature>
<dbReference type="Proteomes" id="UP000249363">
    <property type="component" value="Unassembled WGS sequence"/>
</dbReference>
<dbReference type="OrthoDB" id="4226712at2759"/>
<evidence type="ECO:0000313" key="2">
    <source>
        <dbReference type="EMBL" id="RAO72661.1"/>
    </source>
</evidence>
<feature type="compositionally biased region" description="Acidic residues" evidence="1">
    <location>
        <begin position="67"/>
        <end position="76"/>
    </location>
</feature>
<feature type="compositionally biased region" description="Low complexity" evidence="1">
    <location>
        <begin position="360"/>
        <end position="383"/>
    </location>
</feature>
<reference evidence="2 3" key="1">
    <citation type="journal article" date="2017" name="Biotechnol. Biofuels">
        <title>Differential beta-glucosidase expression as a function of carbon source availability in Talaromyces amestolkiae: a genomic and proteomic approach.</title>
        <authorList>
            <person name="de Eugenio L.I."/>
            <person name="Mendez-Liter J.A."/>
            <person name="Nieto-Dominguez M."/>
            <person name="Alonso L."/>
            <person name="Gil-Munoz J."/>
            <person name="Barriuso J."/>
            <person name="Prieto A."/>
            <person name="Martinez M.J."/>
        </authorList>
    </citation>
    <scope>NUCLEOTIDE SEQUENCE [LARGE SCALE GENOMIC DNA]</scope>
    <source>
        <strain evidence="2 3">CIB</strain>
    </source>
</reference>
<dbReference type="EMBL" id="MIKG01000020">
    <property type="protein sequence ID" value="RAO72661.1"/>
    <property type="molecule type" value="Genomic_DNA"/>
</dbReference>
<name>A0A364LAD0_TALAM</name>
<feature type="compositionally biased region" description="Basic and acidic residues" evidence="1">
    <location>
        <begin position="77"/>
        <end position="88"/>
    </location>
</feature>
<evidence type="ECO:0000256" key="1">
    <source>
        <dbReference type="SAM" id="MobiDB-lite"/>
    </source>
</evidence>
<comment type="caution">
    <text evidence="2">The sequence shown here is derived from an EMBL/GenBank/DDBJ whole genome shotgun (WGS) entry which is preliminary data.</text>
</comment>
<dbReference type="GeneID" id="63797887"/>
<organism evidence="2 3">
    <name type="scientific">Talaromyces amestolkiae</name>
    <dbReference type="NCBI Taxonomy" id="1196081"/>
    <lineage>
        <taxon>Eukaryota</taxon>
        <taxon>Fungi</taxon>
        <taxon>Dikarya</taxon>
        <taxon>Ascomycota</taxon>
        <taxon>Pezizomycotina</taxon>
        <taxon>Eurotiomycetes</taxon>
        <taxon>Eurotiomycetidae</taxon>
        <taxon>Eurotiales</taxon>
        <taxon>Trichocomaceae</taxon>
        <taxon>Talaromyces</taxon>
        <taxon>Talaromyces sect. Talaromyces</taxon>
    </lineage>
</organism>
<sequence>MMSPKWNDPDPGFVAMSQAIALNPYHDAPFVPQHLMSPPIAYPEPLSPCLCAEPEPDSVLEPKSEQELDPEVEAEDQSEHQHEPEPKSEPSPPQEVKQEIAWSTIEAGLQGFSSVRPSTSSSSNGYIDDYDCVYYSDTVDAVKTVQSFPYPFSASWNSQSYLPMVGDITMGADGHITTQVAGNSGTAGYFSVFPTAYQPQPYHPSYGDDYQGTASSATASYGPSDGAASYGTASYDSNAFGNAYVNAYNSNPYNNTAYNHASVQGMTGSQMAMGYSEQYNPYDDEASQMPLSASMPTSMPATPMPGLNISTQRIVPPSTPLRGDRCSTTFYRYVTPPHHTAGAAHYVRGEHQPSHVRGLSGDSDSGRSSSSRSSSSSFSSGASTAGYHRQSVLDSIPLHKLQAMQKNPLPPKDDNLAKDRYIVKGKQLKLSYGQIKAIANWPDAESTLRGRFRNFTKAKHERVRKPIWHEIDKRLLIRVVLKYARESLDRMPASGRGSIAGHRPGMCYTVQTLPEGVEANIPWRDVAKRMVAWGGTYAFGASTTKRKWFELTRRKRSF</sequence>